<evidence type="ECO:0000256" key="1">
    <source>
        <dbReference type="SAM" id="Phobius"/>
    </source>
</evidence>
<dbReference type="AlphaFoldDB" id="A0A8T0UJ08"/>
<evidence type="ECO:0000313" key="3">
    <source>
        <dbReference type="Proteomes" id="UP000823388"/>
    </source>
</evidence>
<keyword evidence="1" id="KW-0472">Membrane</keyword>
<keyword evidence="1" id="KW-0812">Transmembrane</keyword>
<gene>
    <name evidence="2" type="ORF">PVAP13_3NG268300</name>
</gene>
<accession>A0A8T0UJ08</accession>
<feature type="transmembrane region" description="Helical" evidence="1">
    <location>
        <begin position="49"/>
        <end position="69"/>
    </location>
</feature>
<dbReference type="Proteomes" id="UP000823388">
    <property type="component" value="Chromosome 3N"/>
</dbReference>
<evidence type="ECO:0000313" key="2">
    <source>
        <dbReference type="EMBL" id="KAG2622357.1"/>
    </source>
</evidence>
<keyword evidence="3" id="KW-1185">Reference proteome</keyword>
<name>A0A8T0UJ08_PANVG</name>
<protein>
    <submittedName>
        <fullName evidence="2">Uncharacterized protein</fullName>
    </submittedName>
</protein>
<feature type="transmembrane region" description="Helical" evidence="1">
    <location>
        <begin position="21"/>
        <end position="42"/>
    </location>
</feature>
<comment type="caution">
    <text evidence="2">The sequence shown here is derived from an EMBL/GenBank/DDBJ whole genome shotgun (WGS) entry which is preliminary data.</text>
</comment>
<sequence>MELAHHGVVGFFPADGGGVKLLFLLLSVALVLGSVAGLSSIMVAGVVRFVFLLFCERAGLLFLCGFVFGAFRRGPHGFFDSGDGDGMRIYFRSLVSVLAAADCFSSSFLRELMADFRSSMRSGDASGRWLMRLIHGLESLSEKEGGACLGLAALARCRQPGPSRSLMFSLTAAYCISGRQLVASHCRRVLPVFTDCGDGRCAWEAIYSASSPSNKSSAASTWWTSSLVQTTAIALTRRTIASGIEEGDVKTLEARVAVVIFSF</sequence>
<dbReference type="EMBL" id="CM029042">
    <property type="protein sequence ID" value="KAG2622357.1"/>
    <property type="molecule type" value="Genomic_DNA"/>
</dbReference>
<organism evidence="2 3">
    <name type="scientific">Panicum virgatum</name>
    <name type="common">Blackwell switchgrass</name>
    <dbReference type="NCBI Taxonomy" id="38727"/>
    <lineage>
        <taxon>Eukaryota</taxon>
        <taxon>Viridiplantae</taxon>
        <taxon>Streptophyta</taxon>
        <taxon>Embryophyta</taxon>
        <taxon>Tracheophyta</taxon>
        <taxon>Spermatophyta</taxon>
        <taxon>Magnoliopsida</taxon>
        <taxon>Liliopsida</taxon>
        <taxon>Poales</taxon>
        <taxon>Poaceae</taxon>
        <taxon>PACMAD clade</taxon>
        <taxon>Panicoideae</taxon>
        <taxon>Panicodae</taxon>
        <taxon>Paniceae</taxon>
        <taxon>Panicinae</taxon>
        <taxon>Panicum</taxon>
        <taxon>Panicum sect. Hiantes</taxon>
    </lineage>
</organism>
<keyword evidence="1" id="KW-1133">Transmembrane helix</keyword>
<reference evidence="2" key="1">
    <citation type="submission" date="2020-05" db="EMBL/GenBank/DDBJ databases">
        <title>WGS assembly of Panicum virgatum.</title>
        <authorList>
            <person name="Lovell J.T."/>
            <person name="Jenkins J."/>
            <person name="Shu S."/>
            <person name="Juenger T.E."/>
            <person name="Schmutz J."/>
        </authorList>
    </citation>
    <scope>NUCLEOTIDE SEQUENCE</scope>
    <source>
        <strain evidence="2">AP13</strain>
    </source>
</reference>
<proteinExistence type="predicted"/>